<keyword evidence="2" id="KW-1185">Reference proteome</keyword>
<protein>
    <submittedName>
        <fullName evidence="1">Uncharacterized protein</fullName>
    </submittedName>
</protein>
<accession>L5MFW6</accession>
<organism evidence="1 2">
    <name type="scientific">Myotis davidii</name>
    <name type="common">David's myotis</name>
    <dbReference type="NCBI Taxonomy" id="225400"/>
    <lineage>
        <taxon>Eukaryota</taxon>
        <taxon>Metazoa</taxon>
        <taxon>Chordata</taxon>
        <taxon>Craniata</taxon>
        <taxon>Vertebrata</taxon>
        <taxon>Euteleostomi</taxon>
        <taxon>Mammalia</taxon>
        <taxon>Eutheria</taxon>
        <taxon>Laurasiatheria</taxon>
        <taxon>Chiroptera</taxon>
        <taxon>Yangochiroptera</taxon>
        <taxon>Vespertilionidae</taxon>
        <taxon>Myotis</taxon>
    </lineage>
</organism>
<name>L5MFW6_MYODS</name>
<evidence type="ECO:0000313" key="2">
    <source>
        <dbReference type="Proteomes" id="UP000010556"/>
    </source>
</evidence>
<dbReference type="EMBL" id="KB101395">
    <property type="protein sequence ID" value="ELK36618.1"/>
    <property type="molecule type" value="Genomic_DNA"/>
</dbReference>
<dbReference type="Proteomes" id="UP000010556">
    <property type="component" value="Unassembled WGS sequence"/>
</dbReference>
<gene>
    <name evidence="1" type="ORF">MDA_GLEAN10011298</name>
</gene>
<sequence>MRPEFFLYCSQDLMQDMKMYWPDLLHPSPNSTFLCMLQKLGILPSGGNYYQVSDSSFFPLRRTHGAQHMPVRVQALQGLRGAPRPPFLPHSGS</sequence>
<dbReference type="AlphaFoldDB" id="L5MFW6"/>
<evidence type="ECO:0000313" key="1">
    <source>
        <dbReference type="EMBL" id="ELK36618.1"/>
    </source>
</evidence>
<proteinExistence type="predicted"/>
<reference evidence="2" key="1">
    <citation type="journal article" date="2013" name="Science">
        <title>Comparative analysis of bat genomes provides insight into the evolution of flight and immunity.</title>
        <authorList>
            <person name="Zhang G."/>
            <person name="Cowled C."/>
            <person name="Shi Z."/>
            <person name="Huang Z."/>
            <person name="Bishop-Lilly K.A."/>
            <person name="Fang X."/>
            <person name="Wynne J.W."/>
            <person name="Xiong Z."/>
            <person name="Baker M.L."/>
            <person name="Zhao W."/>
            <person name="Tachedjian M."/>
            <person name="Zhu Y."/>
            <person name="Zhou P."/>
            <person name="Jiang X."/>
            <person name="Ng J."/>
            <person name="Yang L."/>
            <person name="Wu L."/>
            <person name="Xiao J."/>
            <person name="Feng Y."/>
            <person name="Chen Y."/>
            <person name="Sun X."/>
            <person name="Zhang Y."/>
            <person name="Marsh G.A."/>
            <person name="Crameri G."/>
            <person name="Broder C.C."/>
            <person name="Frey K.G."/>
            <person name="Wang L.F."/>
            <person name="Wang J."/>
        </authorList>
    </citation>
    <scope>NUCLEOTIDE SEQUENCE [LARGE SCALE GENOMIC DNA]</scope>
</reference>